<protein>
    <submittedName>
        <fullName evidence="1">Uncharacterized protein</fullName>
    </submittedName>
</protein>
<sequence>MNLADRLTYADIDLLQRMAKHYGCGHDVHSKKDLITSLLHHLAGKSRLSEEFACLTDIERRFLQQLCFDSREWFNHEELLSKGRVALGGKEGEPRRLVLSALHKGWLFPGISQREKDLLQMPSDLRNRFLRLFSDRVMGREEPPVYRNEEGLFVEDLVQFCSFLCRHEVRLSADGGIYRQQQRQLFQTFHIQESPVDKKAWRFGFGRSYHLYPDRFALMYDYAFFKGYIAEDTIANIVHLTELGVQKMTDSFREEGKELYRFWLRLYKTPLPQLALVVKWIELLSRDTWQNAEEIYQGINEWLSPYYYETKEDLFNRILKMMLHLGMIRMGEADVGSRLIAMNLTGVQWVSGIAGFAEKRLAKRWSEPVGGRNLPLQEGNRVSDME</sequence>
<gene>
    <name evidence="1" type="ORF">SAMN05444972_11254</name>
</gene>
<name>A0A1I6U034_9BACL</name>
<reference evidence="2" key="1">
    <citation type="submission" date="2016-10" db="EMBL/GenBank/DDBJ databases">
        <authorList>
            <person name="Varghese N."/>
            <person name="Submissions S."/>
        </authorList>
    </citation>
    <scope>NUCLEOTIDE SEQUENCE [LARGE SCALE GENOMIC DNA]</scope>
    <source>
        <strain evidence="2">DSM 45789</strain>
    </source>
</reference>
<dbReference type="OrthoDB" id="2369695at2"/>
<proteinExistence type="predicted"/>
<dbReference type="EMBL" id="FPAA01000012">
    <property type="protein sequence ID" value="SFS94647.1"/>
    <property type="molecule type" value="Genomic_DNA"/>
</dbReference>
<dbReference type="Proteomes" id="UP000198660">
    <property type="component" value="Unassembled WGS sequence"/>
</dbReference>
<accession>A0A1I6U034</accession>
<dbReference type="AlphaFoldDB" id="A0A1I6U034"/>
<keyword evidence="2" id="KW-1185">Reference proteome</keyword>
<evidence type="ECO:0000313" key="1">
    <source>
        <dbReference type="EMBL" id="SFS94647.1"/>
    </source>
</evidence>
<organism evidence="1 2">
    <name type="scientific">Marininema halotolerans</name>
    <dbReference type="NCBI Taxonomy" id="1155944"/>
    <lineage>
        <taxon>Bacteria</taxon>
        <taxon>Bacillati</taxon>
        <taxon>Bacillota</taxon>
        <taxon>Bacilli</taxon>
        <taxon>Bacillales</taxon>
        <taxon>Thermoactinomycetaceae</taxon>
        <taxon>Marininema</taxon>
    </lineage>
</organism>
<evidence type="ECO:0000313" key="2">
    <source>
        <dbReference type="Proteomes" id="UP000198660"/>
    </source>
</evidence>
<dbReference type="RefSeq" id="WP_091838659.1">
    <property type="nucleotide sequence ID" value="NZ_FPAA01000012.1"/>
</dbReference>